<dbReference type="GeneID" id="30016009"/>
<sequence length="254" mass="28207">MYGAIRLISEFFKPHVKSTIPAKRSSLSIEEEPQEVAHSRRDGSDTTTQKAAKKTTDGCLIEAPSSSVPSPRWIRTTPPSTDKKAPILGAHTQEDETWRNQGNYISFSDLSSLSRSVVKDGELIEILTSDSDDEGSSGSLGDLSWRDRDSGLQSIPKSSTFKKETKVKAEHSWKALVFMANKMFNTQYDFVGIDRIKALGQRAKELHSDISTLTADHFSDEERESSNAIEVECCQGCLIEDRQYSAIDTEGPQK</sequence>
<feature type="compositionally biased region" description="Basic and acidic residues" evidence="1">
    <location>
        <begin position="35"/>
        <end position="44"/>
    </location>
</feature>
<feature type="region of interest" description="Disordered" evidence="1">
    <location>
        <begin position="22"/>
        <end position="86"/>
    </location>
</feature>
<name>A0A178Z2G6_9EURO</name>
<evidence type="ECO:0000256" key="1">
    <source>
        <dbReference type="SAM" id="MobiDB-lite"/>
    </source>
</evidence>
<organism evidence="2 3">
    <name type="scientific">Fonsecaea erecta</name>
    <dbReference type="NCBI Taxonomy" id="1367422"/>
    <lineage>
        <taxon>Eukaryota</taxon>
        <taxon>Fungi</taxon>
        <taxon>Dikarya</taxon>
        <taxon>Ascomycota</taxon>
        <taxon>Pezizomycotina</taxon>
        <taxon>Eurotiomycetes</taxon>
        <taxon>Chaetothyriomycetidae</taxon>
        <taxon>Chaetothyriales</taxon>
        <taxon>Herpotrichiellaceae</taxon>
        <taxon>Fonsecaea</taxon>
    </lineage>
</organism>
<keyword evidence="3" id="KW-1185">Reference proteome</keyword>
<dbReference type="RefSeq" id="XP_018687329.1">
    <property type="nucleotide sequence ID" value="XM_018843346.1"/>
</dbReference>
<gene>
    <name evidence="2" type="ORF">AYL99_11842</name>
</gene>
<dbReference type="Proteomes" id="UP000078343">
    <property type="component" value="Unassembled WGS sequence"/>
</dbReference>
<evidence type="ECO:0000313" key="3">
    <source>
        <dbReference type="Proteomes" id="UP000078343"/>
    </source>
</evidence>
<reference evidence="2 3" key="1">
    <citation type="submission" date="2016-04" db="EMBL/GenBank/DDBJ databases">
        <title>Draft genome of Fonsecaea erecta CBS 125763.</title>
        <authorList>
            <person name="Weiss V.A."/>
            <person name="Vicente V.A."/>
            <person name="Raittz R.T."/>
            <person name="Moreno L.F."/>
            <person name="De Souza E.M."/>
            <person name="Pedrosa F.O."/>
            <person name="Steffens M.B."/>
            <person name="Faoro H."/>
            <person name="Tadra-Sfeir M.Z."/>
            <person name="Najafzadeh M.J."/>
            <person name="Felipe M.S."/>
            <person name="Teixeira M."/>
            <person name="Sun J."/>
            <person name="Xi L."/>
            <person name="Gomes R."/>
            <person name="De Azevedo C.M."/>
            <person name="Salgado C.G."/>
            <person name="Da Silva M.B."/>
            <person name="Nascimento M.F."/>
            <person name="Queiroz-Telles F."/>
            <person name="Attili D.S."/>
            <person name="Gorbushina A."/>
        </authorList>
    </citation>
    <scope>NUCLEOTIDE SEQUENCE [LARGE SCALE GENOMIC DNA]</scope>
    <source>
        <strain evidence="2 3">CBS 125763</strain>
    </source>
</reference>
<dbReference type="EMBL" id="LVYI01000017">
    <property type="protein sequence ID" value="OAP53962.1"/>
    <property type="molecule type" value="Genomic_DNA"/>
</dbReference>
<proteinExistence type="predicted"/>
<accession>A0A178Z2G6</accession>
<protein>
    <submittedName>
        <fullName evidence="2">Uncharacterized protein</fullName>
    </submittedName>
</protein>
<dbReference type="OrthoDB" id="5350396at2759"/>
<comment type="caution">
    <text evidence="2">The sequence shown here is derived from an EMBL/GenBank/DDBJ whole genome shotgun (WGS) entry which is preliminary data.</text>
</comment>
<dbReference type="STRING" id="1367422.A0A178Z2G6"/>
<evidence type="ECO:0000313" key="2">
    <source>
        <dbReference type="EMBL" id="OAP53962.1"/>
    </source>
</evidence>
<dbReference type="AlphaFoldDB" id="A0A178Z2G6"/>